<protein>
    <submittedName>
        <fullName evidence="1">Uncharacterized protein</fullName>
    </submittedName>
</protein>
<proteinExistence type="predicted"/>
<organism evidence="1 2">
    <name type="scientific">Pluteus cervinus</name>
    <dbReference type="NCBI Taxonomy" id="181527"/>
    <lineage>
        <taxon>Eukaryota</taxon>
        <taxon>Fungi</taxon>
        <taxon>Dikarya</taxon>
        <taxon>Basidiomycota</taxon>
        <taxon>Agaricomycotina</taxon>
        <taxon>Agaricomycetes</taxon>
        <taxon>Agaricomycetidae</taxon>
        <taxon>Agaricales</taxon>
        <taxon>Pluteineae</taxon>
        <taxon>Pluteaceae</taxon>
        <taxon>Pluteus</taxon>
    </lineage>
</organism>
<sequence length="158" mass="18109">MPPNNRAPKRGRIRSAHVDSTASSSTRKVTRPQHPRIQAPREVQRRLTWVSQRKNPHLYQLIVNRQKRLKERGSRAAKEDFYCPVLECTWNVGRDTKTTKASNVRDHLEKHIQEKPAMCSGCGARFSSIGNCTRHIECHRFKNDPICGTAEVIEPAET</sequence>
<evidence type="ECO:0000313" key="1">
    <source>
        <dbReference type="EMBL" id="TFK61205.1"/>
    </source>
</evidence>
<dbReference type="EMBL" id="ML208684">
    <property type="protein sequence ID" value="TFK61205.1"/>
    <property type="molecule type" value="Genomic_DNA"/>
</dbReference>
<accession>A0ACD3A719</accession>
<reference evidence="1 2" key="1">
    <citation type="journal article" date="2019" name="Nat. Ecol. Evol.">
        <title>Megaphylogeny resolves global patterns of mushroom evolution.</title>
        <authorList>
            <person name="Varga T."/>
            <person name="Krizsan K."/>
            <person name="Foldi C."/>
            <person name="Dima B."/>
            <person name="Sanchez-Garcia M."/>
            <person name="Sanchez-Ramirez S."/>
            <person name="Szollosi G.J."/>
            <person name="Szarkandi J.G."/>
            <person name="Papp V."/>
            <person name="Albert L."/>
            <person name="Andreopoulos W."/>
            <person name="Angelini C."/>
            <person name="Antonin V."/>
            <person name="Barry K.W."/>
            <person name="Bougher N.L."/>
            <person name="Buchanan P."/>
            <person name="Buyck B."/>
            <person name="Bense V."/>
            <person name="Catcheside P."/>
            <person name="Chovatia M."/>
            <person name="Cooper J."/>
            <person name="Damon W."/>
            <person name="Desjardin D."/>
            <person name="Finy P."/>
            <person name="Geml J."/>
            <person name="Haridas S."/>
            <person name="Hughes K."/>
            <person name="Justo A."/>
            <person name="Karasinski D."/>
            <person name="Kautmanova I."/>
            <person name="Kiss B."/>
            <person name="Kocsube S."/>
            <person name="Kotiranta H."/>
            <person name="LaButti K.M."/>
            <person name="Lechner B.E."/>
            <person name="Liimatainen K."/>
            <person name="Lipzen A."/>
            <person name="Lukacs Z."/>
            <person name="Mihaltcheva S."/>
            <person name="Morgado L.N."/>
            <person name="Niskanen T."/>
            <person name="Noordeloos M.E."/>
            <person name="Ohm R.A."/>
            <person name="Ortiz-Santana B."/>
            <person name="Ovrebo C."/>
            <person name="Racz N."/>
            <person name="Riley R."/>
            <person name="Savchenko A."/>
            <person name="Shiryaev A."/>
            <person name="Soop K."/>
            <person name="Spirin V."/>
            <person name="Szebenyi C."/>
            <person name="Tomsovsky M."/>
            <person name="Tulloss R.E."/>
            <person name="Uehling J."/>
            <person name="Grigoriev I.V."/>
            <person name="Vagvolgyi C."/>
            <person name="Papp T."/>
            <person name="Martin F.M."/>
            <person name="Miettinen O."/>
            <person name="Hibbett D.S."/>
            <person name="Nagy L.G."/>
        </authorList>
    </citation>
    <scope>NUCLEOTIDE SEQUENCE [LARGE SCALE GENOMIC DNA]</scope>
    <source>
        <strain evidence="1 2">NL-1719</strain>
    </source>
</reference>
<keyword evidence="2" id="KW-1185">Reference proteome</keyword>
<name>A0ACD3A719_9AGAR</name>
<dbReference type="Proteomes" id="UP000308600">
    <property type="component" value="Unassembled WGS sequence"/>
</dbReference>
<gene>
    <name evidence="1" type="ORF">BDN72DRAFT_849905</name>
</gene>
<evidence type="ECO:0000313" key="2">
    <source>
        <dbReference type="Proteomes" id="UP000308600"/>
    </source>
</evidence>